<accession>A0A366HDB3</accession>
<dbReference type="SUPFAM" id="SSF51126">
    <property type="entry name" value="Pectin lyase-like"/>
    <property type="match status" value="1"/>
</dbReference>
<dbReference type="InterPro" id="IPR013424">
    <property type="entry name" value="Ice-binding_C"/>
</dbReference>
<comment type="caution">
    <text evidence="3">The sequence shown here is derived from an EMBL/GenBank/DDBJ whole genome shotgun (WGS) entry which is preliminary data.</text>
</comment>
<protein>
    <submittedName>
        <fullName evidence="3">Putative secreted protein with PEP-CTERM sorting signal</fullName>
    </submittedName>
</protein>
<dbReference type="NCBIfam" id="TIGR02601">
    <property type="entry name" value="autotrns_rpt"/>
    <property type="match status" value="3"/>
</dbReference>
<dbReference type="Pfam" id="PF12951">
    <property type="entry name" value="PATR"/>
    <property type="match status" value="4"/>
</dbReference>
<dbReference type="InterPro" id="IPR013425">
    <property type="entry name" value="Autotrns_rpt"/>
</dbReference>
<evidence type="ECO:0000313" key="3">
    <source>
        <dbReference type="EMBL" id="RBP40443.1"/>
    </source>
</evidence>
<keyword evidence="4" id="KW-1185">Reference proteome</keyword>
<dbReference type="InterPro" id="IPR011050">
    <property type="entry name" value="Pectin_lyase_fold/virulence"/>
</dbReference>
<feature type="chain" id="PRO_5016677316" evidence="2">
    <location>
        <begin position="24"/>
        <end position="1099"/>
    </location>
</feature>
<dbReference type="EMBL" id="QNRR01000008">
    <property type="protein sequence ID" value="RBP40443.1"/>
    <property type="molecule type" value="Genomic_DNA"/>
</dbReference>
<keyword evidence="1 2" id="KW-0732">Signal</keyword>
<reference evidence="3 4" key="1">
    <citation type="submission" date="2018-06" db="EMBL/GenBank/DDBJ databases">
        <title>Genomic Encyclopedia of Type Strains, Phase IV (KMG-IV): sequencing the most valuable type-strain genomes for metagenomic binning, comparative biology and taxonomic classification.</title>
        <authorList>
            <person name="Goeker M."/>
        </authorList>
    </citation>
    <scope>NUCLEOTIDE SEQUENCE [LARGE SCALE GENOMIC DNA]</scope>
    <source>
        <strain evidence="3 4">DSM 25532</strain>
    </source>
</reference>
<evidence type="ECO:0000256" key="1">
    <source>
        <dbReference type="ARBA" id="ARBA00022729"/>
    </source>
</evidence>
<dbReference type="NCBIfam" id="TIGR02595">
    <property type="entry name" value="PEP_CTERM"/>
    <property type="match status" value="1"/>
</dbReference>
<proteinExistence type="predicted"/>
<evidence type="ECO:0000313" key="4">
    <source>
        <dbReference type="Proteomes" id="UP000253426"/>
    </source>
</evidence>
<evidence type="ECO:0000256" key="2">
    <source>
        <dbReference type="SAM" id="SignalP"/>
    </source>
</evidence>
<gene>
    <name evidence="3" type="ORF">DES53_108150</name>
</gene>
<name>A0A366HDB3_9BACT</name>
<dbReference type="Proteomes" id="UP000253426">
    <property type="component" value="Unassembled WGS sequence"/>
</dbReference>
<dbReference type="AlphaFoldDB" id="A0A366HDB3"/>
<organism evidence="3 4">
    <name type="scientific">Roseimicrobium gellanilyticum</name>
    <dbReference type="NCBI Taxonomy" id="748857"/>
    <lineage>
        <taxon>Bacteria</taxon>
        <taxon>Pseudomonadati</taxon>
        <taxon>Verrucomicrobiota</taxon>
        <taxon>Verrucomicrobiia</taxon>
        <taxon>Verrucomicrobiales</taxon>
        <taxon>Verrucomicrobiaceae</taxon>
        <taxon>Roseimicrobium</taxon>
    </lineage>
</organism>
<sequence>MRHRRFRLLPLLLVSLATTSLRADILTWDGDTTAANLQDGSGTWNTTAPDRWFNPAALPTPGYQPWNNATPDSAIFGQGGAGPYTVTLGEAITVEDITFQTAGYTIAGGGNALTLAAGSSITTTANATISASLAGTNGFTKEGTGNLTLGGGAVANTLTGTVTINAGTLTMSKTAGVNAIAGDITVAGGTLAWSASNQIADTASITVSGGSLTFNGASETFANYTQTGGTGIPNGSNSGIVTLTGTLAISGGSGMTLNSNARWSVNKVDFTGWSVTGDAILFGGNGLNRLTSLTVGSGGMTLTGQQITLNVATTTNALGAALILNGDLNASGTNLIRASGNPSAIPGAVTQIDVGSVNRNFNITAGTTTIQNGLAIVGTGGFTKTGAGTLALDTTTNGNLIAPGSITVQGGTLQWVKGGQVADTVGILVNGGVVNFNGQTETIASFTQTSSTTAGSVTGNNASLTILGELKISSGAGTGTGFTINSGAQVSANTVDLRGSNYNGSGGTSNISLLMGANTSTVLTVGTGGLLLDGQFIQMNAGSGGNRIVLNGDVTASGTNTFRMNAATLIAGAFHEIDLGGGIRTFNINGGTTSINSTGSNQGIVIVNGSLTKTGAGTLTFNGLASNTYTGLTTISQGILSMAKTAGVNAIAGDILVNGGTLSWGQNNQLADTTNITVTSGTMLFNGRSETFASYTQSGGGLPVSSTDNAGSVNITGTMRISGGNIYTVNSGGQTTVGKADFTDFTGNVLLVGGNSSSVVTTFTVGSGGLFLNGQTMTFNKGTAAGNQGSALILNGNVTASNNNTITPNGDSNGVSQIDLGTQVRTFDITSGTTTVNMNVVGTGGGINKTGAGILALNAVNSYTGKTTVSQGTLTLGASGRIDSSPWIQVDSGATLNVSAISGGYSYASAGTGVISGSGTIQGSLNIGAGKVLKPGTTSDPANIATAGDGVGTLTVTGNLTFNPSSLSTVAEFKIQSPSSSDKIDIGGSLSLDANSNIVVTFDNANPFTLGAGQSWTLIDWVGALNAAGFNPGDNNRTGNNLDGNEGNLDLPELSAGLFWQVENFTGSSSLTVSIVPEPGKALLFVFGMVGMLFRRKRQ</sequence>
<feature type="signal peptide" evidence="2">
    <location>
        <begin position="1"/>
        <end position="23"/>
    </location>
</feature>